<dbReference type="AlphaFoldDB" id="A0A090NKC7"/>
<dbReference type="EMBL" id="AXUT01000079">
    <property type="protein sequence ID" value="ESU80997.1"/>
    <property type="molecule type" value="Genomic_DNA"/>
</dbReference>
<gene>
    <name evidence="1" type="ORF">WRSd3_01065</name>
</gene>
<comment type="caution">
    <text evidence="1">The sequence shown here is derived from an EMBL/GenBank/DDBJ whole genome shotgun (WGS) entry which is preliminary data.</text>
</comment>
<accession>A0A090NKC7</accession>
<evidence type="ECO:0000313" key="1">
    <source>
        <dbReference type="EMBL" id="ESU80997.1"/>
    </source>
</evidence>
<reference evidence="1 2" key="1">
    <citation type="submission" date="2013-10" db="EMBL/GenBank/DDBJ databases">
        <title>Draft genomes and the virulence plasmids of Sd1617 vaccine constructs: WRSd3 and WRSd5.</title>
        <authorList>
            <person name="Aksomboon Vongsawan A."/>
            <person name="Venkatesan M.M."/>
            <person name="Vaisvil B."/>
            <person name="Emel G."/>
            <person name="Kepatral V."/>
            <person name="Sethabutr O."/>
            <person name="Serichantalergs O."/>
            <person name="Mason C."/>
        </authorList>
    </citation>
    <scope>NUCLEOTIDE SEQUENCE [LARGE SCALE GENOMIC DNA]</scope>
    <source>
        <strain evidence="1 2">WRSd3</strain>
    </source>
</reference>
<sequence>MQLLRLLRRHSPLLIALHKELRRRKVVLNRLRVRREGNSGELS</sequence>
<dbReference type="Proteomes" id="UP000017944">
    <property type="component" value="Unassembled WGS sequence"/>
</dbReference>
<name>A0A090NKC7_SHIDY</name>
<proteinExistence type="predicted"/>
<organism evidence="1 2">
    <name type="scientific">Shigella dysenteriae WRSd3</name>
    <dbReference type="NCBI Taxonomy" id="1401327"/>
    <lineage>
        <taxon>Bacteria</taxon>
        <taxon>Pseudomonadati</taxon>
        <taxon>Pseudomonadota</taxon>
        <taxon>Gammaproteobacteria</taxon>
        <taxon>Enterobacterales</taxon>
        <taxon>Enterobacteriaceae</taxon>
        <taxon>Shigella</taxon>
    </lineage>
</organism>
<evidence type="ECO:0000313" key="2">
    <source>
        <dbReference type="Proteomes" id="UP000017944"/>
    </source>
</evidence>
<protein>
    <submittedName>
        <fullName evidence="1">Uncharacterized protein</fullName>
    </submittedName>
</protein>